<reference evidence="1 2" key="1">
    <citation type="submission" date="2023-03" db="EMBL/GenBank/DDBJ databases">
        <title>WGS of Gossypium arboreum.</title>
        <authorList>
            <person name="Yu D."/>
        </authorList>
    </citation>
    <scope>NUCLEOTIDE SEQUENCE [LARGE SCALE GENOMIC DNA]</scope>
    <source>
        <tissue evidence="1">Leaf</tissue>
    </source>
</reference>
<gene>
    <name evidence="1" type="ORF">PVK06_030829</name>
</gene>
<accession>A0ABR0NPD2</accession>
<dbReference type="EMBL" id="JARKNE010000009">
    <property type="protein sequence ID" value="KAK5803188.1"/>
    <property type="molecule type" value="Genomic_DNA"/>
</dbReference>
<comment type="caution">
    <text evidence="1">The sequence shown here is derived from an EMBL/GenBank/DDBJ whole genome shotgun (WGS) entry which is preliminary data.</text>
</comment>
<dbReference type="PANTHER" id="PTHR35317:SF11">
    <property type="entry name" value="CCHC-TYPE DOMAIN-CONTAINING PROTEIN"/>
    <property type="match status" value="1"/>
</dbReference>
<proteinExistence type="predicted"/>
<name>A0ABR0NPD2_GOSAR</name>
<protein>
    <submittedName>
        <fullName evidence="1">Uncharacterized protein</fullName>
    </submittedName>
</protein>
<organism evidence="1 2">
    <name type="scientific">Gossypium arboreum</name>
    <name type="common">Tree cotton</name>
    <name type="synonym">Gossypium nanking</name>
    <dbReference type="NCBI Taxonomy" id="29729"/>
    <lineage>
        <taxon>Eukaryota</taxon>
        <taxon>Viridiplantae</taxon>
        <taxon>Streptophyta</taxon>
        <taxon>Embryophyta</taxon>
        <taxon>Tracheophyta</taxon>
        <taxon>Spermatophyta</taxon>
        <taxon>Magnoliopsida</taxon>
        <taxon>eudicotyledons</taxon>
        <taxon>Gunneridae</taxon>
        <taxon>Pentapetalae</taxon>
        <taxon>rosids</taxon>
        <taxon>malvids</taxon>
        <taxon>Malvales</taxon>
        <taxon>Malvaceae</taxon>
        <taxon>Malvoideae</taxon>
        <taxon>Gossypium</taxon>
    </lineage>
</organism>
<dbReference type="Proteomes" id="UP001358586">
    <property type="component" value="Chromosome 9"/>
</dbReference>
<dbReference type="Pfam" id="PF14223">
    <property type="entry name" value="Retrotran_gag_2"/>
    <property type="match status" value="1"/>
</dbReference>
<evidence type="ECO:0000313" key="2">
    <source>
        <dbReference type="Proteomes" id="UP001358586"/>
    </source>
</evidence>
<evidence type="ECO:0000313" key="1">
    <source>
        <dbReference type="EMBL" id="KAK5803188.1"/>
    </source>
</evidence>
<sequence length="96" mass="11293">MKEGYKVPSLPANLTMVQIKNHNERKSRKSKAIVTLVAAVSSEIFIRIMTMKLAFDVWNFLEEYEGDEWIKGMKMVNLIREFELQKMKDRDGERVL</sequence>
<dbReference type="PANTHER" id="PTHR35317">
    <property type="entry name" value="OS04G0629600 PROTEIN"/>
    <property type="match status" value="1"/>
</dbReference>
<keyword evidence="2" id="KW-1185">Reference proteome</keyword>